<evidence type="ECO:0000313" key="1">
    <source>
        <dbReference type="EMBL" id="KIM57315.1"/>
    </source>
</evidence>
<dbReference type="Proteomes" id="UP000053989">
    <property type="component" value="Unassembled WGS sequence"/>
</dbReference>
<dbReference type="STRING" id="1036808.A0A0C3D9A9"/>
<proteinExistence type="predicted"/>
<dbReference type="HOGENOM" id="CLU_147771_0_0_1"/>
<sequence>SHHVVFFKDSWRVDADDIIPEGEIYTELTANDVPHVLHCLTSGDVESEPKQKTQTQKCSQYDWACQKGLAITPHIHYRLILDLIREALTNFSSSMELVQAIHNALIGESYLL</sequence>
<protein>
    <recommendedName>
        <fullName evidence="3">Fungal-type protein kinase domain-containing protein</fullName>
    </recommendedName>
</protein>
<dbReference type="InParanoid" id="A0A0C3D9A9"/>
<dbReference type="EMBL" id="KN822102">
    <property type="protein sequence ID" value="KIM57315.1"/>
    <property type="molecule type" value="Genomic_DNA"/>
</dbReference>
<evidence type="ECO:0000313" key="2">
    <source>
        <dbReference type="Proteomes" id="UP000053989"/>
    </source>
</evidence>
<reference evidence="2" key="2">
    <citation type="submission" date="2015-01" db="EMBL/GenBank/DDBJ databases">
        <title>Evolutionary Origins and Diversification of the Mycorrhizal Mutualists.</title>
        <authorList>
            <consortium name="DOE Joint Genome Institute"/>
            <consortium name="Mycorrhizal Genomics Consortium"/>
            <person name="Kohler A."/>
            <person name="Kuo A."/>
            <person name="Nagy L.G."/>
            <person name="Floudas D."/>
            <person name="Copeland A."/>
            <person name="Barry K.W."/>
            <person name="Cichocki N."/>
            <person name="Veneault-Fourrey C."/>
            <person name="LaButti K."/>
            <person name="Lindquist E.A."/>
            <person name="Lipzen A."/>
            <person name="Lundell T."/>
            <person name="Morin E."/>
            <person name="Murat C."/>
            <person name="Riley R."/>
            <person name="Ohm R."/>
            <person name="Sun H."/>
            <person name="Tunlid A."/>
            <person name="Henrissat B."/>
            <person name="Grigoriev I.V."/>
            <person name="Hibbett D.S."/>
            <person name="Martin F."/>
        </authorList>
    </citation>
    <scope>NUCLEOTIDE SEQUENCE [LARGE SCALE GENOMIC DNA]</scope>
    <source>
        <strain evidence="2">Foug A</strain>
    </source>
</reference>
<dbReference type="OrthoDB" id="5592585at2759"/>
<organism evidence="1 2">
    <name type="scientific">Scleroderma citrinum Foug A</name>
    <dbReference type="NCBI Taxonomy" id="1036808"/>
    <lineage>
        <taxon>Eukaryota</taxon>
        <taxon>Fungi</taxon>
        <taxon>Dikarya</taxon>
        <taxon>Basidiomycota</taxon>
        <taxon>Agaricomycotina</taxon>
        <taxon>Agaricomycetes</taxon>
        <taxon>Agaricomycetidae</taxon>
        <taxon>Boletales</taxon>
        <taxon>Sclerodermatineae</taxon>
        <taxon>Sclerodermataceae</taxon>
        <taxon>Scleroderma</taxon>
    </lineage>
</organism>
<accession>A0A0C3D9A9</accession>
<name>A0A0C3D9A9_9AGAM</name>
<reference evidence="1 2" key="1">
    <citation type="submission" date="2014-04" db="EMBL/GenBank/DDBJ databases">
        <authorList>
            <consortium name="DOE Joint Genome Institute"/>
            <person name="Kuo A."/>
            <person name="Kohler A."/>
            <person name="Nagy L.G."/>
            <person name="Floudas D."/>
            <person name="Copeland A."/>
            <person name="Barry K.W."/>
            <person name="Cichocki N."/>
            <person name="Veneault-Fourrey C."/>
            <person name="LaButti K."/>
            <person name="Lindquist E.A."/>
            <person name="Lipzen A."/>
            <person name="Lundell T."/>
            <person name="Morin E."/>
            <person name="Murat C."/>
            <person name="Sun H."/>
            <person name="Tunlid A."/>
            <person name="Henrissat B."/>
            <person name="Grigoriev I.V."/>
            <person name="Hibbett D.S."/>
            <person name="Martin F."/>
            <person name="Nordberg H.P."/>
            <person name="Cantor M.N."/>
            <person name="Hua S.X."/>
        </authorList>
    </citation>
    <scope>NUCLEOTIDE SEQUENCE [LARGE SCALE GENOMIC DNA]</scope>
    <source>
        <strain evidence="1 2">Foug A</strain>
    </source>
</reference>
<keyword evidence="2" id="KW-1185">Reference proteome</keyword>
<dbReference type="AlphaFoldDB" id="A0A0C3D9A9"/>
<evidence type="ECO:0008006" key="3">
    <source>
        <dbReference type="Google" id="ProtNLM"/>
    </source>
</evidence>
<gene>
    <name evidence="1" type="ORF">SCLCIDRAFT_130771</name>
</gene>
<feature type="non-terminal residue" evidence="1">
    <location>
        <position position="1"/>
    </location>
</feature>